<feature type="region of interest" description="Disordered" evidence="1">
    <location>
        <begin position="69"/>
        <end position="115"/>
    </location>
</feature>
<sequence>MMLSNAAARPVVFIKFGEIFSGGFYRTETPSVIRTGGAPKVEGPGGSKPADGSNNNFDQGFVDKKVGFDGPGQATGHRQAGDAPDTEAPVTPEVAQHREANRKKWQAQKDAGARDKLFEQPTAGRVDGNEVEPFSQSKLEESAKAVVNTKVPKAGRALPLETRNIVKVATITAAITVPLTVAGKFAASVALEFLKPKINPGETPATEQHVMESRLVDESQRGVFLLANTLGSLRSEEGVKPSVEWLAKTNEERMDYLDEMLDYLEVEFAKEAKALNIEVQAPTLGAQKDDIKSRAIGMESRMAYITELMKAITASNS</sequence>
<name>A0A1H3UU71_9PSED</name>
<evidence type="ECO:0000313" key="2">
    <source>
        <dbReference type="EMBL" id="SDZ65796.1"/>
    </source>
</evidence>
<dbReference type="RefSeq" id="WP_069786649.1">
    <property type="nucleotide sequence ID" value="NZ_FNOX01000017.1"/>
</dbReference>
<dbReference type="AlphaFoldDB" id="A0A1H3UU71"/>
<dbReference type="EMBL" id="FNOX01000017">
    <property type="protein sequence ID" value="SDZ65796.1"/>
    <property type="molecule type" value="Genomic_DNA"/>
</dbReference>
<gene>
    <name evidence="2" type="ORF">SAMN05216247_1176</name>
</gene>
<accession>A0A1H3UU71</accession>
<feature type="region of interest" description="Disordered" evidence="1">
    <location>
        <begin position="29"/>
        <end position="54"/>
    </location>
</feature>
<proteinExistence type="predicted"/>
<reference evidence="2 3" key="1">
    <citation type="submission" date="2016-10" db="EMBL/GenBank/DDBJ databases">
        <authorList>
            <person name="de Groot N.N."/>
        </authorList>
    </citation>
    <scope>NUCLEOTIDE SEQUENCE [LARGE SCALE GENOMIC DNA]</scope>
    <source>
        <strain evidence="2 3">ICMP 14252</strain>
    </source>
</reference>
<evidence type="ECO:0000256" key="1">
    <source>
        <dbReference type="SAM" id="MobiDB-lite"/>
    </source>
</evidence>
<dbReference type="Proteomes" id="UP000182902">
    <property type="component" value="Unassembled WGS sequence"/>
</dbReference>
<organism evidence="2 3">
    <name type="scientific">Pseudomonas salomonii</name>
    <dbReference type="NCBI Taxonomy" id="191391"/>
    <lineage>
        <taxon>Bacteria</taxon>
        <taxon>Pseudomonadati</taxon>
        <taxon>Pseudomonadota</taxon>
        <taxon>Gammaproteobacteria</taxon>
        <taxon>Pseudomonadales</taxon>
        <taxon>Pseudomonadaceae</taxon>
        <taxon>Pseudomonas</taxon>
    </lineage>
</organism>
<evidence type="ECO:0000313" key="3">
    <source>
        <dbReference type="Proteomes" id="UP000182902"/>
    </source>
</evidence>
<protein>
    <submittedName>
        <fullName evidence="2">Uncharacterized protein</fullName>
    </submittedName>
</protein>